<feature type="compositionally biased region" description="Basic and acidic residues" evidence="1">
    <location>
        <begin position="1115"/>
        <end position="1139"/>
    </location>
</feature>
<evidence type="ECO:0000259" key="2">
    <source>
        <dbReference type="SMART" id="SM00382"/>
    </source>
</evidence>
<dbReference type="InterPro" id="IPR003593">
    <property type="entry name" value="AAA+_ATPase"/>
</dbReference>
<feature type="region of interest" description="Disordered" evidence="1">
    <location>
        <begin position="948"/>
        <end position="1051"/>
    </location>
</feature>
<dbReference type="FunFam" id="3.40.50.300:FF:000846">
    <property type="entry name" value="ATPase family AAA domain-containing protein 5"/>
    <property type="match status" value="1"/>
</dbReference>
<proteinExistence type="predicted"/>
<name>A0AAV7PRM6_PLEWA</name>
<dbReference type="PANTHER" id="PTHR23389:SF21">
    <property type="entry name" value="ATPASE FAMILY AAA DOMAIN-CONTAINING PROTEIN 5"/>
    <property type="match status" value="1"/>
</dbReference>
<dbReference type="Proteomes" id="UP001066276">
    <property type="component" value="Chromosome 7"/>
</dbReference>
<dbReference type="PANTHER" id="PTHR23389">
    <property type="entry name" value="CHROMOSOME TRANSMISSION FIDELITY FACTOR 18"/>
    <property type="match status" value="1"/>
</dbReference>
<feature type="compositionally biased region" description="Polar residues" evidence="1">
    <location>
        <begin position="558"/>
        <end position="568"/>
    </location>
</feature>
<dbReference type="Pfam" id="PF00004">
    <property type="entry name" value="AAA"/>
    <property type="match status" value="1"/>
</dbReference>
<accession>A0AAV7PRM6</accession>
<gene>
    <name evidence="3" type="ORF">NDU88_008006</name>
</gene>
<feature type="compositionally biased region" description="Basic residues" evidence="1">
    <location>
        <begin position="737"/>
        <end position="747"/>
    </location>
</feature>
<dbReference type="InterPro" id="IPR003959">
    <property type="entry name" value="ATPase_AAA_core"/>
</dbReference>
<reference evidence="3" key="1">
    <citation type="journal article" date="2022" name="bioRxiv">
        <title>Sequencing and chromosome-scale assembly of the giantPleurodeles waltlgenome.</title>
        <authorList>
            <person name="Brown T."/>
            <person name="Elewa A."/>
            <person name="Iarovenko S."/>
            <person name="Subramanian E."/>
            <person name="Araus A.J."/>
            <person name="Petzold A."/>
            <person name="Susuki M."/>
            <person name="Suzuki K.-i.T."/>
            <person name="Hayashi T."/>
            <person name="Toyoda A."/>
            <person name="Oliveira C."/>
            <person name="Osipova E."/>
            <person name="Leigh N.D."/>
            <person name="Simon A."/>
            <person name="Yun M.H."/>
        </authorList>
    </citation>
    <scope>NUCLEOTIDE SEQUENCE</scope>
    <source>
        <strain evidence="3">20211129_DDA</strain>
        <tissue evidence="3">Liver</tissue>
    </source>
</reference>
<protein>
    <recommendedName>
        <fullName evidence="2">AAA+ ATPase domain-containing protein</fullName>
    </recommendedName>
</protein>
<dbReference type="EMBL" id="JANPWB010000011">
    <property type="protein sequence ID" value="KAJ1129640.1"/>
    <property type="molecule type" value="Genomic_DNA"/>
</dbReference>
<comment type="caution">
    <text evidence="3">The sequence shown here is derived from an EMBL/GenBank/DDBJ whole genome shotgun (WGS) entry which is preliminary data.</text>
</comment>
<dbReference type="GO" id="GO:0003677">
    <property type="term" value="F:DNA binding"/>
    <property type="evidence" value="ECO:0007669"/>
    <property type="project" value="TreeGrafter"/>
</dbReference>
<dbReference type="Gene3D" id="3.40.50.300">
    <property type="entry name" value="P-loop containing nucleotide triphosphate hydrolases"/>
    <property type="match status" value="2"/>
</dbReference>
<keyword evidence="4" id="KW-1185">Reference proteome</keyword>
<feature type="region of interest" description="Disordered" evidence="1">
    <location>
        <begin position="1608"/>
        <end position="1645"/>
    </location>
</feature>
<feature type="compositionally biased region" description="Polar residues" evidence="1">
    <location>
        <begin position="951"/>
        <end position="967"/>
    </location>
</feature>
<dbReference type="SMART" id="SM00382">
    <property type="entry name" value="AAA"/>
    <property type="match status" value="1"/>
</dbReference>
<sequence length="1861" mass="208692">MVGILTMASPVEDFGIQPCKKPRKDDDLPVKTITNYFSPLVKSVDRVFSPPKSNSIKDYFKSTPPKKDTNLPQNDGKISEHVKPFDNLKTSQSPVTTPQVQLRRRKKVTLEPILSDLNPGEHQSAIEISTDKVSPSQDPETTCTSVGFMGSDTAALLAQICNESELSGVGQQFELSSDISDFPCRSNALQNSLKYDRRSRKRKFNNDETTPGISAKNLEHKLTKEVKQKPDSLHILSSSFVQNKSTLTDSSLEVNIDETSRLNNDSVVTVSFEDFLKSQSETDYCSVAQDSVLENLAQSNDADRSGSGTERSENNPLSTKKMTVLVQVHSSPPKSPSKMKHKKTEKKIASIFLKKNNELKTEFESLTGDEQAQQMLLKRKSNVVIEEEDLELAVLEVSGSESVKPKSTVEERKQFMKAFRQPSLDAGKTAQKKAAGKPVEINNTSLTEDTSVDEGNIAHAQKCKKKPPKTSKVVSENTVLPPPETFEKNVKSKVLKKRRKPVEISNEAETAERPQNTSKSQQKEIDTDLVDDGSNENISSVIEKSRVVLRRSSRQRTPDTSQSETPTKIQIDVSETLPTNGPLQVSTPKVSNIQHSAFKNMFDGPSQVSTPKLNRRSLRKNNMYKSEMIISSEIQSPIRMRFTRLVVNRRKNGSETGEDSEFTPRSKKVPGSSKKVSEAKKLVKKAKNIQHNISKTTLETQPPTRRSSRQQALSERNSYQETEDCMFVESDSENRPASKRKPEKKKLRSLNDVLGKNRKIKTISSSNGPPKAFVCGKKVKHLTGSIAVDDDSSKDASENSQDGEQFKAKREFLMSGLPDSLKRHIAKTTAALEAYSAASSCYQTVTHVQQKEDCVLMWSLPWPLNPFLIESKQFNEDVRDVSKHIISLGMFTDANSKHKVISGNMRSGWREEFSAVVVKYLLEEIRSCNPQFPVRRFLKQFKKRHAENFPQPMTSTKGCTDFPNSEIGSPLMCSEDSEKENKRKSQEMLKSKRKKGSSSTGNLASMHEENPILRKSRRNSSGEVKGETSCKGKLSRSSRKKQVDSSEEKTEDCEVIVIEESMSTSKHVSSSDSVSDDVLWTEKYQPQDSSELIGNSGAIKKLHGWLKEWKARADREEKKSQREKRHDENLEQDNWRESDFEGDSGDGDSGDEDFLCNTVLITGPSGVGKTAAVYACAQELGFKVFEVNASCQRSGRQILSQLKEATQSHQVDKQGMNSHKHCLFNTNNASKSPRKLNSPSKVIVSPRKPPLSLRGAGMKSNLPPKSLAQFFKKSSKQTNVEEKTKLPVKIKGSCDSSKLKDAQSTGKGVTKTVDKEVLDESNRKSATSLILFEEVDVIFEDDQGFLSAVKTFMATTKRPVILTTSDATFSLLFDGIFEEINFKAPSPSNVASYLQVLCLAENLRTDVRDLATLLNMNNCDIRHSILFLQYWARSGGGYMEDKALSICEKSESIPSACAEDSAHHKMSQELNLHLPKCDTGCVENLLGLKNILSPSEDLMSFIKYNITKTEQWTKLVQLLQTFQMRNINFIFNNIELLLPLPVSKTECEKIAVASDAKLLTNHENINPDSGCSQEDSPIKMSMQMKRKRKLDQSKDFYNCDYNSGEEFLTLPNPLPSSNTEEIKDDLQSTDKGLEQGSPNNSEKRIQTPAEQQCSFLVSQCLDSLTKFLEDVSFLDCCVYSEVGEQNERKDMEYNWTDGCMKNGLCDEYRIENRDWWHSQSCGELKATVEVLSFQNCCSLISKAMGSSMDACKKLGKDPTEELTLGLPKYREEVFFSQSAVDVSLAQKRILLIKNVFSNCSLMTVGNRRASIVEYLPILRNICKSEKVKEQEKWKRRFLHYFEGINLELPKTILLSLAADFP</sequence>
<dbReference type="InterPro" id="IPR027417">
    <property type="entry name" value="P-loop_NTPase"/>
</dbReference>
<dbReference type="GO" id="GO:0061860">
    <property type="term" value="F:DNA clamp unloader activity"/>
    <property type="evidence" value="ECO:0007669"/>
    <property type="project" value="TreeGrafter"/>
</dbReference>
<feature type="region of interest" description="Disordered" evidence="1">
    <location>
        <begin position="652"/>
        <end position="747"/>
    </location>
</feature>
<feature type="compositionally biased region" description="Basic residues" evidence="1">
    <location>
        <begin position="491"/>
        <end position="500"/>
    </location>
</feature>
<organism evidence="3 4">
    <name type="scientific">Pleurodeles waltl</name>
    <name type="common">Iberian ribbed newt</name>
    <dbReference type="NCBI Taxonomy" id="8319"/>
    <lineage>
        <taxon>Eukaryota</taxon>
        <taxon>Metazoa</taxon>
        <taxon>Chordata</taxon>
        <taxon>Craniata</taxon>
        <taxon>Vertebrata</taxon>
        <taxon>Euteleostomi</taxon>
        <taxon>Amphibia</taxon>
        <taxon>Batrachia</taxon>
        <taxon>Caudata</taxon>
        <taxon>Salamandroidea</taxon>
        <taxon>Salamandridae</taxon>
        <taxon>Pleurodelinae</taxon>
        <taxon>Pleurodeles</taxon>
    </lineage>
</organism>
<feature type="compositionally biased region" description="Basic and acidic residues" evidence="1">
    <location>
        <begin position="1620"/>
        <end position="1633"/>
    </location>
</feature>
<feature type="region of interest" description="Disordered" evidence="1">
    <location>
        <begin position="421"/>
        <end position="570"/>
    </location>
</feature>
<dbReference type="GO" id="GO:0016887">
    <property type="term" value="F:ATP hydrolysis activity"/>
    <property type="evidence" value="ECO:0007669"/>
    <property type="project" value="InterPro"/>
</dbReference>
<feature type="compositionally biased region" description="Basic and acidic residues" evidence="1">
    <location>
        <begin position="979"/>
        <end position="990"/>
    </location>
</feature>
<feature type="region of interest" description="Disordered" evidence="1">
    <location>
        <begin position="1226"/>
        <end position="1262"/>
    </location>
</feature>
<feature type="compositionally biased region" description="Polar residues" evidence="1">
    <location>
        <begin position="689"/>
        <end position="720"/>
    </location>
</feature>
<dbReference type="GO" id="GO:0005634">
    <property type="term" value="C:nucleus"/>
    <property type="evidence" value="ECO:0007669"/>
    <property type="project" value="TreeGrafter"/>
</dbReference>
<evidence type="ECO:0000313" key="3">
    <source>
        <dbReference type="EMBL" id="KAJ1129640.1"/>
    </source>
</evidence>
<dbReference type="SUPFAM" id="SSF52540">
    <property type="entry name" value="P-loop containing nucleoside triphosphate hydrolases"/>
    <property type="match status" value="1"/>
</dbReference>
<feature type="compositionally biased region" description="Polar residues" evidence="1">
    <location>
        <begin position="1226"/>
        <end position="1240"/>
    </location>
</feature>
<dbReference type="GO" id="GO:0005524">
    <property type="term" value="F:ATP binding"/>
    <property type="evidence" value="ECO:0007669"/>
    <property type="project" value="InterPro"/>
</dbReference>
<evidence type="ECO:0000256" key="1">
    <source>
        <dbReference type="SAM" id="MobiDB-lite"/>
    </source>
</evidence>
<feature type="region of interest" description="Disordered" evidence="1">
    <location>
        <begin position="298"/>
        <end position="320"/>
    </location>
</feature>
<feature type="region of interest" description="Disordered" evidence="1">
    <location>
        <begin position="53"/>
        <end position="78"/>
    </location>
</feature>
<evidence type="ECO:0000313" key="4">
    <source>
        <dbReference type="Proteomes" id="UP001066276"/>
    </source>
</evidence>
<feature type="domain" description="AAA+ ATPase" evidence="2">
    <location>
        <begin position="1155"/>
        <end position="1383"/>
    </location>
</feature>
<feature type="region of interest" description="Disordered" evidence="1">
    <location>
        <begin position="1115"/>
        <end position="1148"/>
    </location>
</feature>